<feature type="transmembrane region" description="Helical" evidence="1">
    <location>
        <begin position="164"/>
        <end position="181"/>
    </location>
</feature>
<dbReference type="CDD" id="cd03506">
    <property type="entry name" value="Delta6-FADS-like"/>
    <property type="match status" value="1"/>
</dbReference>
<dbReference type="Pfam" id="PF00487">
    <property type="entry name" value="FA_desaturase"/>
    <property type="match status" value="1"/>
</dbReference>
<evidence type="ECO:0000256" key="1">
    <source>
        <dbReference type="SAM" id="Phobius"/>
    </source>
</evidence>
<name>A0A2T0XIP6_9BACT</name>
<dbReference type="Proteomes" id="UP000252733">
    <property type="component" value="Unassembled WGS sequence"/>
</dbReference>
<dbReference type="GO" id="GO:0008610">
    <property type="term" value="P:lipid biosynthetic process"/>
    <property type="evidence" value="ECO:0007669"/>
    <property type="project" value="UniProtKB-ARBA"/>
</dbReference>
<feature type="domain" description="Fatty acid desaturase" evidence="2">
    <location>
        <begin position="71"/>
        <end position="340"/>
    </location>
</feature>
<dbReference type="GO" id="GO:0016020">
    <property type="term" value="C:membrane"/>
    <property type="evidence" value="ECO:0007669"/>
    <property type="project" value="TreeGrafter"/>
</dbReference>
<dbReference type="PANTHER" id="PTHR19353">
    <property type="entry name" value="FATTY ACID DESATURASE 2"/>
    <property type="match status" value="1"/>
</dbReference>
<dbReference type="AlphaFoldDB" id="A0A2T0XIP6"/>
<keyword evidence="1" id="KW-1133">Transmembrane helix</keyword>
<evidence type="ECO:0000313" key="4">
    <source>
        <dbReference type="Proteomes" id="UP000252733"/>
    </source>
</evidence>
<dbReference type="PIRSF" id="PIRSF015921">
    <property type="entry name" value="FA_sphinglp_des"/>
    <property type="match status" value="1"/>
</dbReference>
<feature type="transmembrane region" description="Helical" evidence="1">
    <location>
        <begin position="215"/>
        <end position="236"/>
    </location>
</feature>
<feature type="transmembrane region" description="Helical" evidence="1">
    <location>
        <begin position="70"/>
        <end position="89"/>
    </location>
</feature>
<keyword evidence="4" id="KW-1185">Reference proteome</keyword>
<feature type="transmembrane region" description="Helical" evidence="1">
    <location>
        <begin position="41"/>
        <end position="64"/>
    </location>
</feature>
<protein>
    <submittedName>
        <fullName evidence="3">Linoleoyl-CoA desaturase</fullName>
    </submittedName>
</protein>
<keyword evidence="1" id="KW-0812">Transmembrane</keyword>
<keyword evidence="1" id="KW-0472">Membrane</keyword>
<organism evidence="3 4">
    <name type="scientific">Marinilabilia salmonicolor</name>
    <dbReference type="NCBI Taxonomy" id="989"/>
    <lineage>
        <taxon>Bacteria</taxon>
        <taxon>Pseudomonadati</taxon>
        <taxon>Bacteroidota</taxon>
        <taxon>Bacteroidia</taxon>
        <taxon>Marinilabiliales</taxon>
        <taxon>Marinilabiliaceae</taxon>
        <taxon>Marinilabilia</taxon>
    </lineage>
</organism>
<comment type="caution">
    <text evidence="3">The sequence shown here is derived from an EMBL/GenBank/DDBJ whole genome shotgun (WGS) entry which is preliminary data.</text>
</comment>
<dbReference type="RefSeq" id="WP_106153282.1">
    <property type="nucleotide sequence ID" value="NZ_PVTS01000009.1"/>
</dbReference>
<dbReference type="InterPro" id="IPR005804">
    <property type="entry name" value="FA_desaturase_dom"/>
</dbReference>
<dbReference type="GO" id="GO:0016717">
    <property type="term" value="F:oxidoreductase activity, acting on paired donors, with oxidation of a pair of donors resulting in the reduction of molecular oxygen to two molecules of water"/>
    <property type="evidence" value="ECO:0007669"/>
    <property type="project" value="TreeGrafter"/>
</dbReference>
<dbReference type="STRING" id="1168289.GCA_000259075_03519"/>
<dbReference type="PANTHER" id="PTHR19353:SF19">
    <property type="entry name" value="DELTA(5) FATTY ACID DESATURASE C-RELATED"/>
    <property type="match status" value="1"/>
</dbReference>
<accession>A0A2T0XIP6</accession>
<dbReference type="EMBL" id="QPIZ01000002">
    <property type="protein sequence ID" value="RCW38989.1"/>
    <property type="molecule type" value="Genomic_DNA"/>
</dbReference>
<evidence type="ECO:0000313" key="3">
    <source>
        <dbReference type="EMBL" id="RCW38989.1"/>
    </source>
</evidence>
<proteinExistence type="predicted"/>
<dbReference type="InterPro" id="IPR012171">
    <property type="entry name" value="Fatty_acid_desaturase"/>
</dbReference>
<gene>
    <name evidence="3" type="ORF">DFO77_102143</name>
</gene>
<dbReference type="OrthoDB" id="104711at2"/>
<evidence type="ECO:0000259" key="2">
    <source>
        <dbReference type="Pfam" id="PF00487"/>
    </source>
</evidence>
<sequence>MSNQKIIFPLDKNPDFINDLRRRVDGYFKDNNLSKYGNKTIVFQSVFMGVLYVLPYVLMLSGVITSVPGVILSWVAMGGGMAGLGMVLMHDANHRVFSRNQTVNKWLGKSLYLLGGFPPNWRHQHNTMHHGFTNIEGHDEDIAPVGFLRFSPHRKLFKVHRFQHIYAWFLYGLMTLSWVTMKDFVRIKNYKNEGVAPFDKKYKSYLTDLIVAKSIYYFFLLVLPILIMPVGWYWIVGGFFIMHYISGLILTTIFQTAHVVPSSAYPLPSDEGKLENNWAIHQLLTTSDFSPKSKVLSWMIGGLNYQVEHHLFPNISHVHYRKLSQLVKETAFEYNLPYHSQETFFKAVAGHARMLKMLGRQVA</sequence>
<reference evidence="3 4" key="1">
    <citation type="submission" date="2018-07" db="EMBL/GenBank/DDBJ databases">
        <title>Freshwater and sediment microbial communities from various areas in North America, analyzing microbe dynamics in response to fracking.</title>
        <authorList>
            <person name="Lamendella R."/>
        </authorList>
    </citation>
    <scope>NUCLEOTIDE SEQUENCE [LARGE SCALE GENOMIC DNA]</scope>
    <source>
        <strain evidence="3 4">160A</strain>
    </source>
</reference>